<dbReference type="RefSeq" id="WP_059081684.1">
    <property type="nucleotide sequence ID" value="NZ_BCMM01000021.1"/>
</dbReference>
<dbReference type="InterPro" id="IPR041698">
    <property type="entry name" value="Methyltransf_25"/>
</dbReference>
<dbReference type="OrthoDB" id="45841at2"/>
<proteinExistence type="predicted"/>
<dbReference type="InterPro" id="IPR029063">
    <property type="entry name" value="SAM-dependent_MTases_sf"/>
</dbReference>
<evidence type="ECO:0000313" key="4">
    <source>
        <dbReference type="Proteomes" id="UP000067448"/>
    </source>
</evidence>
<reference evidence="4" key="1">
    <citation type="submission" date="2015-11" db="EMBL/GenBank/DDBJ databases">
        <authorList>
            <consortium name="Cross-ministerial Strategic Innovation Promotion Program (SIP) consortium"/>
            <person name="Tomihama T."/>
            <person name="Ikenaga M."/>
            <person name="Sakai M."/>
            <person name="Okubo T."/>
            <person name="Ikeda S."/>
        </authorList>
    </citation>
    <scope>NUCLEOTIDE SEQUENCE [LARGE SCALE GENOMIC DNA]</scope>
    <source>
        <strain evidence="4">S58</strain>
    </source>
</reference>
<dbReference type="EMBL" id="BCMM01000021">
    <property type="protein sequence ID" value="GAQ64159.1"/>
    <property type="molecule type" value="Genomic_DNA"/>
</dbReference>
<name>A0A100JR48_STRSC</name>
<dbReference type="Gene3D" id="3.40.50.150">
    <property type="entry name" value="Vaccinia Virus protein VP39"/>
    <property type="match status" value="1"/>
</dbReference>
<accession>A0A100JR48</accession>
<keyword evidence="1 3" id="KW-0808">Transferase</keyword>
<keyword evidence="3" id="KW-0489">Methyltransferase</keyword>
<evidence type="ECO:0000313" key="3">
    <source>
        <dbReference type="EMBL" id="GAQ64159.1"/>
    </source>
</evidence>
<protein>
    <submittedName>
        <fullName evidence="3">Ubiquinone/menaquinone biosynthesis methyltransferase</fullName>
    </submittedName>
</protein>
<dbReference type="Proteomes" id="UP000067448">
    <property type="component" value="Unassembled WGS sequence"/>
</dbReference>
<dbReference type="GO" id="GO:0032259">
    <property type="term" value="P:methylation"/>
    <property type="evidence" value="ECO:0007669"/>
    <property type="project" value="UniProtKB-KW"/>
</dbReference>
<sequence length="283" mass="31414">MALIDDDTFEEFFEPYAKNVDHFYEASYWRLCDEVIRELIRRHLGVQPGEHILDAGGGTGRWAQWCVRELGTRVTVADRSRNMLDQAARSLKASQDTALAEKIELLGCDIEDAPELPGDTFDGVISIYNMLSFNTDPGRAFATMHRALKRGKHGLIMGQGFANALASKFNRDLASPDEIRKLGETSIVQWAPHVPPLRVFSAADLTALATKAGFEVRGVFGVTSLVQPGPEDFTYPYDKMSDISRLLDDPAGFEAALEQELARNGQPGWADRGVNLMVHVYKP</sequence>
<dbReference type="GO" id="GO:0008168">
    <property type="term" value="F:methyltransferase activity"/>
    <property type="evidence" value="ECO:0007669"/>
    <property type="project" value="UniProtKB-KW"/>
</dbReference>
<comment type="caution">
    <text evidence="3">The sequence shown here is derived from an EMBL/GenBank/DDBJ whole genome shotgun (WGS) entry which is preliminary data.</text>
</comment>
<evidence type="ECO:0000259" key="2">
    <source>
        <dbReference type="Pfam" id="PF13649"/>
    </source>
</evidence>
<organism evidence="3 4">
    <name type="scientific">Streptomyces scabiei</name>
    <dbReference type="NCBI Taxonomy" id="1930"/>
    <lineage>
        <taxon>Bacteria</taxon>
        <taxon>Bacillati</taxon>
        <taxon>Actinomycetota</taxon>
        <taxon>Actinomycetes</taxon>
        <taxon>Kitasatosporales</taxon>
        <taxon>Streptomycetaceae</taxon>
        <taxon>Streptomyces</taxon>
    </lineage>
</organism>
<dbReference type="PANTHER" id="PTHR43861">
    <property type="entry name" value="TRANS-ACONITATE 2-METHYLTRANSFERASE-RELATED"/>
    <property type="match status" value="1"/>
</dbReference>
<dbReference type="AlphaFoldDB" id="A0A100JR48"/>
<dbReference type="Pfam" id="PF13649">
    <property type="entry name" value="Methyltransf_25"/>
    <property type="match status" value="1"/>
</dbReference>
<keyword evidence="3" id="KW-0830">Ubiquinone</keyword>
<feature type="domain" description="Methyltransferase" evidence="2">
    <location>
        <begin position="52"/>
        <end position="151"/>
    </location>
</feature>
<reference evidence="3 4" key="2">
    <citation type="journal article" date="2016" name="Genome Announc.">
        <title>Draft Genome Sequences of Streptomyces scabiei S58, Streptomyces turgidiscabies T45, and Streptomyces acidiscabies a10, the Pathogens of Potato Common Scab, Isolated in Japan.</title>
        <authorList>
            <person name="Tomihama T."/>
            <person name="Nishi Y."/>
            <person name="Sakai M."/>
            <person name="Ikenaga M."/>
            <person name="Okubo T."/>
            <person name="Ikeda S."/>
        </authorList>
    </citation>
    <scope>NUCLEOTIDE SEQUENCE [LARGE SCALE GENOMIC DNA]</scope>
    <source>
        <strain evidence="3 4">S58</strain>
    </source>
</reference>
<dbReference type="SUPFAM" id="SSF53335">
    <property type="entry name" value="S-adenosyl-L-methionine-dependent methyltransferases"/>
    <property type="match status" value="1"/>
</dbReference>
<gene>
    <name evidence="3" type="ORF">SsS58_04552</name>
</gene>
<dbReference type="GO" id="GO:0017000">
    <property type="term" value="P:antibiotic biosynthetic process"/>
    <property type="evidence" value="ECO:0007669"/>
    <property type="project" value="UniProtKB-ARBA"/>
</dbReference>
<evidence type="ECO:0000256" key="1">
    <source>
        <dbReference type="ARBA" id="ARBA00022679"/>
    </source>
</evidence>
<dbReference type="CDD" id="cd02440">
    <property type="entry name" value="AdoMet_MTases"/>
    <property type="match status" value="1"/>
</dbReference>
<reference evidence="4" key="3">
    <citation type="submission" date="2016-02" db="EMBL/GenBank/DDBJ databases">
        <title>Draft genome of pathogenic Streptomyces sp. in Japan.</title>
        <authorList>
            <person name="Tomihama T."/>
            <person name="Ikenaga M."/>
            <person name="Sakai M."/>
            <person name="Okubo T."/>
            <person name="Ikeda S."/>
        </authorList>
    </citation>
    <scope>NUCLEOTIDE SEQUENCE [LARGE SCALE GENOMIC DNA]</scope>
    <source>
        <strain evidence="4">S58</strain>
    </source>
</reference>